<protein>
    <submittedName>
        <fullName evidence="1">Uncharacterized protein</fullName>
    </submittedName>
</protein>
<comment type="caution">
    <text evidence="1">The sequence shown here is derived from an EMBL/GenBank/DDBJ whole genome shotgun (WGS) entry which is preliminary data.</text>
</comment>
<evidence type="ECO:0000313" key="2">
    <source>
        <dbReference type="Proteomes" id="UP000013988"/>
    </source>
</evidence>
<proteinExistence type="predicted"/>
<name>R9C0E1_9CLOT</name>
<dbReference type="PATRIC" id="fig|1202534.3.peg.2627"/>
<dbReference type="RefSeq" id="WP_016207962.1">
    <property type="nucleotide sequence ID" value="NZ_ASRV01000154.1"/>
</dbReference>
<dbReference type="EMBL" id="ASRV01000154">
    <property type="protein sequence ID" value="EOR22814.1"/>
    <property type="molecule type" value="Genomic_DNA"/>
</dbReference>
<keyword evidence="2" id="KW-1185">Reference proteome</keyword>
<gene>
    <name evidence="1" type="ORF">A500_13271</name>
</gene>
<evidence type="ECO:0000313" key="1">
    <source>
        <dbReference type="EMBL" id="EOR22814.1"/>
    </source>
</evidence>
<dbReference type="AlphaFoldDB" id="R9C0E1"/>
<organism evidence="1 2">
    <name type="scientific">Clostridium sartagoforme AAU1</name>
    <dbReference type="NCBI Taxonomy" id="1202534"/>
    <lineage>
        <taxon>Bacteria</taxon>
        <taxon>Bacillati</taxon>
        <taxon>Bacillota</taxon>
        <taxon>Clostridia</taxon>
        <taxon>Eubacteriales</taxon>
        <taxon>Clostridiaceae</taxon>
        <taxon>Clostridium</taxon>
    </lineage>
</organism>
<dbReference type="Proteomes" id="UP000013988">
    <property type="component" value="Unassembled WGS sequence"/>
</dbReference>
<accession>R9C0E1</accession>
<sequence>MASWKRKVPEELWKGEIMKIEMGESLILSWLKHIKNCQLIQLNWTVSPEWSFQNKDIIAELMNKANDLFSSKYSYDIFKNNSLEQLISQSEADAVGISFDENGAHIYAVDIAFHEGGLNYGSREETVSRVVKKCIRTAMCILGCFNIPYGDIVFASPKINPSVYNDLMATVDDINGVLKNMGLEYDVHILANESFNNEILMPVTQVSNNASDTSELFMRGLQLFNLFDKRQVKTITIPKEPKIREEKIAQSADDIISGYENLKVAEIARTALPPILESERIPVEIIALMQTKDYSKEIFDLQYPLLAKKSQYAIRPVRYMAKPILNIFGEEYYLCSEWFEKPGANNDRPYLLRWIKDNK</sequence>
<reference evidence="1 2" key="1">
    <citation type="submission" date="2013-03" db="EMBL/GenBank/DDBJ databases">
        <title>Whole genome shotgun sequencing of Clostridium sartagoforme AAU1.</title>
        <authorList>
            <person name="Joshi C.G."/>
            <person name="Duggirala S.M."/>
            <person name="Nathani N.M."/>
            <person name="Bhatt V.D."/>
            <person name="Patel A.K."/>
            <person name="Pandya P.R."/>
            <person name="KaPatel J.A."/>
        </authorList>
    </citation>
    <scope>NUCLEOTIDE SEQUENCE [LARGE SCALE GENOMIC DNA]</scope>
    <source>
        <strain evidence="1 2">AAU1</strain>
    </source>
</reference>